<dbReference type="PANTHER" id="PTHR22600">
    <property type="entry name" value="BETA-HEXOSAMINIDASE"/>
    <property type="match status" value="1"/>
</dbReference>
<comment type="catalytic activity">
    <reaction evidence="1">
        <text>Hydrolysis of terminal non-reducing N-acetyl-D-hexosamine residues in N-acetyl-beta-D-hexosaminides.</text>
        <dbReference type="EC" id="3.2.1.52"/>
    </reaction>
</comment>
<dbReference type="SUPFAM" id="SSF55545">
    <property type="entry name" value="beta-N-acetylhexosaminidase-like domain"/>
    <property type="match status" value="1"/>
</dbReference>
<dbReference type="EC" id="3.2.1.52" evidence="3"/>
<keyword evidence="4 10" id="KW-0378">Hydrolase</keyword>
<keyword evidence="11" id="KW-1185">Reference proteome</keyword>
<feature type="region of interest" description="Disordered" evidence="7">
    <location>
        <begin position="22"/>
        <end position="69"/>
    </location>
</feature>
<evidence type="ECO:0000259" key="9">
    <source>
        <dbReference type="Pfam" id="PF02838"/>
    </source>
</evidence>
<dbReference type="InterPro" id="IPR029018">
    <property type="entry name" value="Hex-like_dom2"/>
</dbReference>
<evidence type="ECO:0000256" key="5">
    <source>
        <dbReference type="ARBA" id="ARBA00023295"/>
    </source>
</evidence>
<reference evidence="10 11" key="1">
    <citation type="submission" date="2019-11" db="EMBL/GenBank/DDBJ databases">
        <authorList>
            <person name="Yuan L."/>
        </authorList>
    </citation>
    <scope>NUCLEOTIDE SEQUENCE [LARGE SCALE GENOMIC DNA]</scope>
    <source>
        <strain evidence="10 11">TRM43335</strain>
    </source>
</reference>
<evidence type="ECO:0000313" key="11">
    <source>
        <dbReference type="Proteomes" id="UP000473014"/>
    </source>
</evidence>
<keyword evidence="5" id="KW-0326">Glycosidase</keyword>
<dbReference type="CDD" id="cd06563">
    <property type="entry name" value="GH20_chitobiase-like"/>
    <property type="match status" value="1"/>
</dbReference>
<feature type="region of interest" description="Disordered" evidence="7">
    <location>
        <begin position="599"/>
        <end position="624"/>
    </location>
</feature>
<name>A0A6G2BAD9_9ACTN</name>
<dbReference type="InterPro" id="IPR017853">
    <property type="entry name" value="GH"/>
</dbReference>
<feature type="domain" description="Beta-hexosaminidase bacterial type N-terminal" evidence="9">
    <location>
        <begin position="72"/>
        <end position="207"/>
    </location>
</feature>
<evidence type="ECO:0000259" key="8">
    <source>
        <dbReference type="Pfam" id="PF00728"/>
    </source>
</evidence>
<dbReference type="GO" id="GO:0004563">
    <property type="term" value="F:beta-N-acetylhexosaminidase activity"/>
    <property type="evidence" value="ECO:0007669"/>
    <property type="project" value="UniProtKB-EC"/>
</dbReference>
<feature type="domain" description="Glycoside hydrolase family 20 catalytic" evidence="8">
    <location>
        <begin position="210"/>
        <end position="569"/>
    </location>
</feature>
<dbReference type="Pfam" id="PF02838">
    <property type="entry name" value="Glyco_hydro_20b"/>
    <property type="match status" value="1"/>
</dbReference>
<organism evidence="10 11">
    <name type="scientific">Streptomyces taklimakanensis</name>
    <dbReference type="NCBI Taxonomy" id="2569853"/>
    <lineage>
        <taxon>Bacteria</taxon>
        <taxon>Bacillati</taxon>
        <taxon>Actinomycetota</taxon>
        <taxon>Actinomycetes</taxon>
        <taxon>Kitasatosporales</taxon>
        <taxon>Streptomycetaceae</taxon>
        <taxon>Streptomyces</taxon>
    </lineage>
</organism>
<evidence type="ECO:0000256" key="1">
    <source>
        <dbReference type="ARBA" id="ARBA00001231"/>
    </source>
</evidence>
<dbReference type="Proteomes" id="UP000473014">
    <property type="component" value="Unassembled WGS sequence"/>
</dbReference>
<dbReference type="Gene3D" id="3.30.379.10">
    <property type="entry name" value="Chitobiase/beta-hexosaminidase domain 2-like"/>
    <property type="match status" value="1"/>
</dbReference>
<dbReference type="InterPro" id="IPR015883">
    <property type="entry name" value="Glyco_hydro_20_cat"/>
</dbReference>
<dbReference type="PRINTS" id="PR00738">
    <property type="entry name" value="GLHYDRLASE20"/>
</dbReference>
<evidence type="ECO:0000256" key="6">
    <source>
        <dbReference type="PIRSR" id="PIRSR625705-1"/>
    </source>
</evidence>
<comment type="caution">
    <text evidence="10">The sequence shown here is derived from an EMBL/GenBank/DDBJ whole genome shotgun (WGS) entry which is preliminary data.</text>
</comment>
<dbReference type="SUPFAM" id="SSF51445">
    <property type="entry name" value="(Trans)glycosidases"/>
    <property type="match status" value="1"/>
</dbReference>
<dbReference type="Pfam" id="PF00728">
    <property type="entry name" value="Glyco_hydro_20"/>
    <property type="match status" value="1"/>
</dbReference>
<dbReference type="GO" id="GO:0016020">
    <property type="term" value="C:membrane"/>
    <property type="evidence" value="ECO:0007669"/>
    <property type="project" value="TreeGrafter"/>
</dbReference>
<sequence>MPLTSCEVVRCETPVARCATALRSGRPGSRPPVAPPVRRGGPGSRTPNAEAARTARHHRGGPTVHDTHPARALVPLPRSVTVPADGGRLELDARTVLDAREGTEDTARVLRCTLGAATGLPLPPGSTGVDGGAVLRLRVDETVAAELGPEGYRLEVTASGAEIAGGAAAGVFWGVQTLRQLLGPDAYRGAPLPGRPRTLPHTVVEDAPRFPWRGFMVDVARHFTPKDGVLRWIDLLAAHKLNVLHLHLTDDQGWRLHVERFPRLTEVGAWRPRTRLGHRASPLWDERPHGGFYTHDDIREIVAYAAERHVTVVPEIDLPGHSQAAIAAYPELGNTDVHGDAAHTAPEVWTDWGVSPHVLAPTEAVLRFYEGVFEEVLDLFPGEFVHIGGDECPRDQWRRSPTARARAARLGLDGVDGLQAWFTRHFGRLLAERGRRLVGWDEILDDRGADGDGPVPVPGAVVSSWRGYAGGIAAARAGLDVVMCPEQQVYLDHRQDAGEDEPVPIGYVRTLRDVHGFEPVPPELEGTEAAGRVLGAQANLWTEVVEDRRRAEYQAFPRLAAFAEVVWSRREAREWEDFERRMAGAHYARLDALGVAYRPPSGPRPWQRRPGIAGFPRQGPPPSV</sequence>
<dbReference type="PANTHER" id="PTHR22600:SF57">
    <property type="entry name" value="BETA-N-ACETYLHEXOSAMINIDASE"/>
    <property type="match status" value="1"/>
</dbReference>
<comment type="similarity">
    <text evidence="2">Belongs to the glycosyl hydrolase 20 family.</text>
</comment>
<protein>
    <recommendedName>
        <fullName evidence="3">beta-N-acetylhexosaminidase</fullName>
        <ecNumber evidence="3">3.2.1.52</ecNumber>
    </recommendedName>
</protein>
<accession>A0A6G2BAD9</accession>
<evidence type="ECO:0000256" key="4">
    <source>
        <dbReference type="ARBA" id="ARBA00022801"/>
    </source>
</evidence>
<dbReference type="InterPro" id="IPR015882">
    <property type="entry name" value="HEX_bac_N"/>
</dbReference>
<evidence type="ECO:0000256" key="7">
    <source>
        <dbReference type="SAM" id="MobiDB-lite"/>
    </source>
</evidence>
<evidence type="ECO:0000313" key="10">
    <source>
        <dbReference type="EMBL" id="MTE19245.1"/>
    </source>
</evidence>
<dbReference type="EMBL" id="WIXO01000001">
    <property type="protein sequence ID" value="MTE19245.1"/>
    <property type="molecule type" value="Genomic_DNA"/>
</dbReference>
<gene>
    <name evidence="10" type="ORF">F0L17_08915</name>
</gene>
<dbReference type="InterPro" id="IPR025705">
    <property type="entry name" value="Beta_hexosaminidase_sua/sub"/>
</dbReference>
<dbReference type="GO" id="GO:0030203">
    <property type="term" value="P:glycosaminoglycan metabolic process"/>
    <property type="evidence" value="ECO:0007669"/>
    <property type="project" value="TreeGrafter"/>
</dbReference>
<proteinExistence type="inferred from homology"/>
<dbReference type="AlphaFoldDB" id="A0A6G2BAD9"/>
<evidence type="ECO:0000256" key="2">
    <source>
        <dbReference type="ARBA" id="ARBA00006285"/>
    </source>
</evidence>
<evidence type="ECO:0000256" key="3">
    <source>
        <dbReference type="ARBA" id="ARBA00012663"/>
    </source>
</evidence>
<dbReference type="GO" id="GO:0005975">
    <property type="term" value="P:carbohydrate metabolic process"/>
    <property type="evidence" value="ECO:0007669"/>
    <property type="project" value="InterPro"/>
</dbReference>
<dbReference type="Gene3D" id="3.20.20.80">
    <property type="entry name" value="Glycosidases"/>
    <property type="match status" value="1"/>
</dbReference>
<feature type="active site" description="Proton donor" evidence="6">
    <location>
        <position position="391"/>
    </location>
</feature>
<dbReference type="OrthoDB" id="9763537at2"/>